<evidence type="ECO:0008006" key="9">
    <source>
        <dbReference type="Google" id="ProtNLM"/>
    </source>
</evidence>
<keyword evidence="4" id="KW-0067">ATP-binding</keyword>
<dbReference type="OrthoDB" id="193703at2759"/>
<evidence type="ECO:0000259" key="6">
    <source>
        <dbReference type="Pfam" id="PF24842"/>
    </source>
</evidence>
<evidence type="ECO:0000256" key="3">
    <source>
        <dbReference type="ARBA" id="ARBA00022786"/>
    </source>
</evidence>
<dbReference type="Proteomes" id="UP000077315">
    <property type="component" value="Unassembled WGS sequence"/>
</dbReference>
<keyword evidence="2" id="KW-0547">Nucleotide-binding</keyword>
<dbReference type="VEuPathDB" id="FungiDB:PHYBLDRAFT_7458"/>
<name>A0A163A3R1_PHYB8</name>
<reference evidence="8" key="1">
    <citation type="submission" date="2015-06" db="EMBL/GenBank/DDBJ databases">
        <title>Expansion of signal transduction pathways in fungi by whole-genome duplication.</title>
        <authorList>
            <consortium name="DOE Joint Genome Institute"/>
            <person name="Corrochano L.M."/>
            <person name="Kuo A."/>
            <person name="Marcet-Houben M."/>
            <person name="Polaino S."/>
            <person name="Salamov A."/>
            <person name="Villalobos J.M."/>
            <person name="Alvarez M.I."/>
            <person name="Avalos J."/>
            <person name="Benito E.P."/>
            <person name="Benoit I."/>
            <person name="Burger G."/>
            <person name="Camino L.P."/>
            <person name="Canovas D."/>
            <person name="Cerda-Olmedo E."/>
            <person name="Cheng J.-F."/>
            <person name="Dominguez A."/>
            <person name="Elias M."/>
            <person name="Eslava A.P."/>
            <person name="Glaser F."/>
            <person name="Grimwood J."/>
            <person name="Gutierrez G."/>
            <person name="Heitman J."/>
            <person name="Henrissat B."/>
            <person name="Iturriaga E.A."/>
            <person name="Lang B.F."/>
            <person name="Lavin J.L."/>
            <person name="Lee S."/>
            <person name="Li W."/>
            <person name="Lindquist E."/>
            <person name="Lopez-Garcia S."/>
            <person name="Luque E.M."/>
            <person name="Marcos A.T."/>
            <person name="Martin J."/>
            <person name="McCluskey K."/>
            <person name="Medina H.R."/>
            <person name="Miralles-Duran A."/>
            <person name="Miyazaki A."/>
            <person name="Munoz-Torres E."/>
            <person name="Oguiza J.A."/>
            <person name="Ohm R."/>
            <person name="Olmedo M."/>
            <person name="Orejas M."/>
            <person name="Ortiz-Castellanos L."/>
            <person name="Pisabarro A.G."/>
            <person name="Rodriguez-Romero J."/>
            <person name="Ruiz-Herrera J."/>
            <person name="Ruiz-Vazquez R."/>
            <person name="Sanz C."/>
            <person name="Schackwitz W."/>
            <person name="Schmutz J."/>
            <person name="Shahriari M."/>
            <person name="Shelest E."/>
            <person name="Silva-Franco F."/>
            <person name="Soanes D."/>
            <person name="Syed K."/>
            <person name="Tagua V.G."/>
            <person name="Talbot N.J."/>
            <person name="Thon M."/>
            <person name="De vries R.P."/>
            <person name="Wiebenga A."/>
            <person name="Yadav J.S."/>
            <person name="Braun E.L."/>
            <person name="Baker S."/>
            <person name="Garre V."/>
            <person name="Horwitz B."/>
            <person name="Torres-Martinez S."/>
            <person name="Idnurm A."/>
            <person name="Herrera-Estrella A."/>
            <person name="Gabaldon T."/>
            <person name="Grigoriev I.V."/>
        </authorList>
    </citation>
    <scope>NUCLEOTIDE SEQUENCE [LARGE SCALE GENOMIC DNA]</scope>
    <source>
        <strain evidence="8">NRRL 1555(-)</strain>
    </source>
</reference>
<dbReference type="GeneID" id="29003933"/>
<dbReference type="InParanoid" id="A0A163A3R1"/>
<sequence>NDGDKIILPSSALQELLTAGNNQLPSPLTFELRHPHTNAIIHSGVKEFADLTNHIQLPAWMAHAIDLNDEDHVLIKAKPLPKGTWVRLRPLSEDYLEITDYRAALESHLRGHYTTLTTGQTITCRYGAHSYGFLVVDLKPDQAVGVTDTDLEVDLDP</sequence>
<dbReference type="GO" id="GO:0006511">
    <property type="term" value="P:ubiquitin-dependent protein catabolic process"/>
    <property type="evidence" value="ECO:0007669"/>
    <property type="project" value="InterPro"/>
</dbReference>
<dbReference type="GO" id="GO:0034098">
    <property type="term" value="C:VCP-NPL4-UFD1 AAA ATPase complex"/>
    <property type="evidence" value="ECO:0007669"/>
    <property type="project" value="TreeGrafter"/>
</dbReference>
<keyword evidence="8" id="KW-1185">Reference proteome</keyword>
<evidence type="ECO:0000313" key="8">
    <source>
        <dbReference type="Proteomes" id="UP000077315"/>
    </source>
</evidence>
<dbReference type="PANTHER" id="PTHR12555">
    <property type="entry name" value="UBIQUITIN FUSION DEGRADATON PROTEIN 1"/>
    <property type="match status" value="1"/>
</dbReference>
<dbReference type="Gene3D" id="2.40.40.50">
    <property type="entry name" value="Ubiquitin fusion degradation protein UFD1, N-terminal domain"/>
    <property type="match status" value="1"/>
</dbReference>
<evidence type="ECO:0000259" key="5">
    <source>
        <dbReference type="Pfam" id="PF03152"/>
    </source>
</evidence>
<evidence type="ECO:0000256" key="2">
    <source>
        <dbReference type="ARBA" id="ARBA00022741"/>
    </source>
</evidence>
<evidence type="ECO:0000313" key="7">
    <source>
        <dbReference type="EMBL" id="OAD70861.1"/>
    </source>
</evidence>
<protein>
    <recommendedName>
        <fullName evidence="9">Ubiquitin fusion degradation protein UFD1</fullName>
    </recommendedName>
</protein>
<dbReference type="RefSeq" id="XP_018288901.1">
    <property type="nucleotide sequence ID" value="XM_018443027.1"/>
</dbReference>
<dbReference type="STRING" id="763407.A0A163A3R1"/>
<accession>A0A163A3R1</accession>
<feature type="domain" description="Ubiquitin fusion degradation protein UFD1 N-terminal subdomain 1" evidence="5">
    <location>
        <begin position="1"/>
        <end position="79"/>
    </location>
</feature>
<dbReference type="InterPro" id="IPR042299">
    <property type="entry name" value="Ufd1-like_Nn"/>
</dbReference>
<dbReference type="SUPFAM" id="SSF54585">
    <property type="entry name" value="Cdc48 domain 2-like"/>
    <property type="match status" value="1"/>
</dbReference>
<keyword evidence="3" id="KW-0833">Ubl conjugation pathway</keyword>
<feature type="non-terminal residue" evidence="7">
    <location>
        <position position="1"/>
    </location>
</feature>
<evidence type="ECO:0000256" key="1">
    <source>
        <dbReference type="ARBA" id="ARBA00006043"/>
    </source>
</evidence>
<feature type="domain" description="Ubiquitin fusion degradation protein UFD1 N-terminal subdomain 2" evidence="6">
    <location>
        <begin position="82"/>
        <end position="157"/>
    </location>
</feature>
<dbReference type="EMBL" id="KV440987">
    <property type="protein sequence ID" value="OAD70861.1"/>
    <property type="molecule type" value="Genomic_DNA"/>
</dbReference>
<dbReference type="GO" id="GO:0005524">
    <property type="term" value="F:ATP binding"/>
    <property type="evidence" value="ECO:0007669"/>
    <property type="project" value="UniProtKB-KW"/>
</dbReference>
<dbReference type="Gene3D" id="3.10.330.10">
    <property type="match status" value="1"/>
</dbReference>
<proteinExistence type="inferred from homology"/>
<feature type="non-terminal residue" evidence="7">
    <location>
        <position position="157"/>
    </location>
</feature>
<organism evidence="7 8">
    <name type="scientific">Phycomyces blakesleeanus (strain ATCC 8743b / DSM 1359 / FGSC 10004 / NBRC 33097 / NRRL 1555)</name>
    <dbReference type="NCBI Taxonomy" id="763407"/>
    <lineage>
        <taxon>Eukaryota</taxon>
        <taxon>Fungi</taxon>
        <taxon>Fungi incertae sedis</taxon>
        <taxon>Mucoromycota</taxon>
        <taxon>Mucoromycotina</taxon>
        <taxon>Mucoromycetes</taxon>
        <taxon>Mucorales</taxon>
        <taxon>Phycomycetaceae</taxon>
        <taxon>Phycomyces</taxon>
    </lineage>
</organism>
<dbReference type="GO" id="GO:0036503">
    <property type="term" value="P:ERAD pathway"/>
    <property type="evidence" value="ECO:0007669"/>
    <property type="project" value="TreeGrafter"/>
</dbReference>
<dbReference type="InterPro" id="IPR004854">
    <property type="entry name" value="Ufd1-like"/>
</dbReference>
<dbReference type="AlphaFoldDB" id="A0A163A3R1"/>
<dbReference type="InterPro" id="IPR029067">
    <property type="entry name" value="CDC48_domain_2-like_sf"/>
</dbReference>
<comment type="similarity">
    <text evidence="1">Belongs to the UFD1 family.</text>
</comment>
<dbReference type="Pfam" id="PF03152">
    <property type="entry name" value="UFD1_N1"/>
    <property type="match status" value="1"/>
</dbReference>
<dbReference type="GO" id="GO:0031593">
    <property type="term" value="F:polyubiquitin modification-dependent protein binding"/>
    <property type="evidence" value="ECO:0007669"/>
    <property type="project" value="TreeGrafter"/>
</dbReference>
<dbReference type="InterPro" id="IPR055417">
    <property type="entry name" value="UFD1_N1"/>
</dbReference>
<evidence type="ECO:0000256" key="4">
    <source>
        <dbReference type="ARBA" id="ARBA00022840"/>
    </source>
</evidence>
<dbReference type="InterPro" id="IPR055418">
    <property type="entry name" value="UFD1_N2"/>
</dbReference>
<dbReference type="Pfam" id="PF24842">
    <property type="entry name" value="UFD1_N2"/>
    <property type="match status" value="1"/>
</dbReference>
<gene>
    <name evidence="7" type="ORF">PHYBLDRAFT_7458</name>
</gene>
<dbReference type="PANTHER" id="PTHR12555:SF15">
    <property type="entry name" value="FUSION DEGRADATION PROTEIN (UFD1), PUTATIVE (AFU_ORTHOLOGUE AFUA_4G04640)-RELATED"/>
    <property type="match status" value="1"/>
</dbReference>